<organism evidence="3 4">
    <name type="scientific">Cryomyces minteri</name>
    <dbReference type="NCBI Taxonomy" id="331657"/>
    <lineage>
        <taxon>Eukaryota</taxon>
        <taxon>Fungi</taxon>
        <taxon>Dikarya</taxon>
        <taxon>Ascomycota</taxon>
        <taxon>Pezizomycotina</taxon>
        <taxon>Dothideomycetes</taxon>
        <taxon>Dothideomycetes incertae sedis</taxon>
        <taxon>Cryomyces</taxon>
    </lineage>
</organism>
<dbReference type="OrthoDB" id="24630at2759"/>
<evidence type="ECO:0000259" key="2">
    <source>
        <dbReference type="PROSITE" id="PS51112"/>
    </source>
</evidence>
<feature type="domain" description="AMMECR1" evidence="2">
    <location>
        <begin position="109"/>
        <end position="317"/>
    </location>
</feature>
<dbReference type="STRING" id="331657.A0A4V6WL46"/>
<reference evidence="3 4" key="1">
    <citation type="submission" date="2017-03" db="EMBL/GenBank/DDBJ databases">
        <title>Genomes of endolithic fungi from Antarctica.</title>
        <authorList>
            <person name="Coleine C."/>
            <person name="Masonjones S."/>
            <person name="Stajich J.E."/>
        </authorList>
    </citation>
    <scope>NUCLEOTIDE SEQUENCE [LARGE SCALE GENOMIC DNA]</scope>
    <source>
        <strain evidence="3 4">CCFEE 5187</strain>
    </source>
</reference>
<dbReference type="InterPro" id="IPR036071">
    <property type="entry name" value="AMMECR1_dom_sf"/>
</dbReference>
<evidence type="ECO:0000313" key="3">
    <source>
        <dbReference type="EMBL" id="TKA74669.1"/>
    </source>
</evidence>
<comment type="caution">
    <text evidence="3">The sequence shown here is derived from an EMBL/GenBank/DDBJ whole genome shotgun (WGS) entry which is preliminary data.</text>
</comment>
<evidence type="ECO:0000313" key="4">
    <source>
        <dbReference type="Proteomes" id="UP000308768"/>
    </source>
</evidence>
<feature type="compositionally biased region" description="Low complexity" evidence="1">
    <location>
        <begin position="78"/>
        <end position="129"/>
    </location>
</feature>
<dbReference type="PANTHER" id="PTHR13016:SF0">
    <property type="entry name" value="AMME SYNDROME CANDIDATE GENE 1 PROTEIN"/>
    <property type="match status" value="1"/>
</dbReference>
<dbReference type="PANTHER" id="PTHR13016">
    <property type="entry name" value="AMMECR1 HOMOLOG"/>
    <property type="match status" value="1"/>
</dbReference>
<gene>
    <name evidence="3" type="ORF">B0A49_05663</name>
</gene>
<dbReference type="EMBL" id="NAJN01000342">
    <property type="protein sequence ID" value="TKA74669.1"/>
    <property type="molecule type" value="Genomic_DNA"/>
</dbReference>
<dbReference type="Proteomes" id="UP000308768">
    <property type="component" value="Unassembled WGS sequence"/>
</dbReference>
<dbReference type="AlphaFoldDB" id="A0A4V6WL46"/>
<dbReference type="Pfam" id="PF01871">
    <property type="entry name" value="AMMECR1"/>
    <property type="match status" value="1"/>
</dbReference>
<sequence length="329" mass="35017">MTATLARCAYCFESLSASLERRPAPSLQRVEELWEKHNATVNTDGADGEGEADDDDAETTDAEAGPPARRETGPQRLAAPSPASASSSSSSSLSIPSCSSSSSSRSTPSSSRADASTPATSKSSSRTSLFSLSRSIATKPAPSSASEERPLFVTWNTVSRSGTKTLRGCIGTFEPQELEHGLRSYALTSAFDDSRFSPIPASALPTLSVSITLLHSFTPCPDPLAWTLGTHGLRLSFTHRGRRLGATYLPDVPREQGWSREETIVSLMRKAGWGGRREEWRAVLEGGGGSGAGGGGGLVTYKGSSAALGYAEWRAWKDWVEREGLSLRR</sequence>
<protein>
    <recommendedName>
        <fullName evidence="2">AMMECR1 domain-containing protein</fullName>
    </recommendedName>
</protein>
<feature type="region of interest" description="Disordered" evidence="1">
    <location>
        <begin position="35"/>
        <end position="129"/>
    </location>
</feature>
<proteinExistence type="predicted"/>
<dbReference type="SUPFAM" id="SSF143447">
    <property type="entry name" value="AMMECR1-like"/>
    <property type="match status" value="1"/>
</dbReference>
<dbReference type="InterPro" id="IPR027485">
    <property type="entry name" value="AMMECR1_N"/>
</dbReference>
<dbReference type="Gene3D" id="3.30.1490.150">
    <property type="entry name" value="Hypothetical protein ph0010, domain 2"/>
    <property type="match status" value="1"/>
</dbReference>
<accession>A0A4V6WL46</accession>
<keyword evidence="4" id="KW-1185">Reference proteome</keyword>
<dbReference type="PROSITE" id="PS51112">
    <property type="entry name" value="AMMECR1"/>
    <property type="match status" value="1"/>
</dbReference>
<feature type="compositionally biased region" description="Acidic residues" evidence="1">
    <location>
        <begin position="46"/>
        <end position="61"/>
    </location>
</feature>
<evidence type="ECO:0000256" key="1">
    <source>
        <dbReference type="SAM" id="MobiDB-lite"/>
    </source>
</evidence>
<dbReference type="NCBIfam" id="TIGR00296">
    <property type="entry name" value="TIGR00296 family protein"/>
    <property type="match status" value="1"/>
</dbReference>
<dbReference type="InterPro" id="IPR002733">
    <property type="entry name" value="AMMECR1_domain"/>
</dbReference>
<name>A0A4V6WL46_9PEZI</name>
<dbReference type="InterPro" id="IPR023473">
    <property type="entry name" value="AMMECR1"/>
</dbReference>
<dbReference type="Gene3D" id="3.30.700.20">
    <property type="entry name" value="Hypothetical protein ph0010, domain 1"/>
    <property type="match status" value="1"/>
</dbReference>